<organism evidence="2 4">
    <name type="scientific">Punica granatum</name>
    <name type="common">Pomegranate</name>
    <dbReference type="NCBI Taxonomy" id="22663"/>
    <lineage>
        <taxon>Eukaryota</taxon>
        <taxon>Viridiplantae</taxon>
        <taxon>Streptophyta</taxon>
        <taxon>Embryophyta</taxon>
        <taxon>Tracheophyta</taxon>
        <taxon>Spermatophyta</taxon>
        <taxon>Magnoliopsida</taxon>
        <taxon>eudicotyledons</taxon>
        <taxon>Gunneridae</taxon>
        <taxon>Pentapetalae</taxon>
        <taxon>rosids</taxon>
        <taxon>malvids</taxon>
        <taxon>Myrtales</taxon>
        <taxon>Lythraceae</taxon>
        <taxon>Punica</taxon>
    </lineage>
</organism>
<evidence type="ECO:0000313" key="2">
    <source>
        <dbReference type="EMBL" id="OWM82505.1"/>
    </source>
</evidence>
<evidence type="ECO:0000313" key="5">
    <source>
        <dbReference type="Proteomes" id="UP000233551"/>
    </source>
</evidence>
<protein>
    <submittedName>
        <fullName evidence="2">Uncharacterized protein</fullName>
    </submittedName>
</protein>
<comment type="caution">
    <text evidence="2">The sequence shown here is derived from an EMBL/GenBank/DDBJ whole genome shotgun (WGS) entry which is preliminary data.</text>
</comment>
<dbReference type="AlphaFoldDB" id="A0A218XBB0"/>
<proteinExistence type="predicted"/>
<dbReference type="Proteomes" id="UP000197138">
    <property type="component" value="Unassembled WGS sequence"/>
</dbReference>
<reference evidence="2" key="2">
    <citation type="submission" date="2017-06" db="EMBL/GenBank/DDBJ databases">
        <title>The pomegranate genome and the genomics of punicalagin biosynthesis.</title>
        <authorList>
            <person name="Xu C."/>
        </authorList>
    </citation>
    <scope>NUCLEOTIDE SEQUENCE [LARGE SCALE GENOMIC DNA]</scope>
    <source>
        <tissue evidence="2">Fresh leaf</tissue>
    </source>
</reference>
<evidence type="ECO:0000313" key="3">
    <source>
        <dbReference type="EMBL" id="PKI41514.1"/>
    </source>
</evidence>
<dbReference type="EMBL" id="MTKT01002011">
    <property type="protein sequence ID" value="OWM82505.1"/>
    <property type="molecule type" value="Genomic_DNA"/>
</dbReference>
<feature type="region of interest" description="Disordered" evidence="1">
    <location>
        <begin position="1"/>
        <end position="33"/>
    </location>
</feature>
<evidence type="ECO:0000256" key="1">
    <source>
        <dbReference type="SAM" id="MobiDB-lite"/>
    </source>
</evidence>
<dbReference type="Proteomes" id="UP000233551">
    <property type="component" value="Unassembled WGS sequence"/>
</dbReference>
<evidence type="ECO:0000313" key="4">
    <source>
        <dbReference type="Proteomes" id="UP000197138"/>
    </source>
</evidence>
<feature type="compositionally biased region" description="Basic and acidic residues" evidence="1">
    <location>
        <begin position="95"/>
        <end position="104"/>
    </location>
</feature>
<accession>A0A218XBB0</accession>
<feature type="region of interest" description="Disordered" evidence="1">
    <location>
        <begin position="92"/>
        <end position="125"/>
    </location>
</feature>
<gene>
    <name evidence="2" type="ORF">CDL15_Pgr002080</name>
    <name evidence="3" type="ORF">CRG98_038096</name>
</gene>
<keyword evidence="5" id="KW-1185">Reference proteome</keyword>
<dbReference type="EMBL" id="PGOL01003349">
    <property type="protein sequence ID" value="PKI41514.1"/>
    <property type="molecule type" value="Genomic_DNA"/>
</dbReference>
<reference evidence="4" key="1">
    <citation type="journal article" date="2017" name="Plant J.">
        <title>The pomegranate (Punica granatum L.) genome and the genomics of punicalagin biosynthesis.</title>
        <authorList>
            <person name="Qin G."/>
            <person name="Xu C."/>
            <person name="Ming R."/>
            <person name="Tang H."/>
            <person name="Guyot R."/>
            <person name="Kramer E.M."/>
            <person name="Hu Y."/>
            <person name="Yi X."/>
            <person name="Qi Y."/>
            <person name="Xu X."/>
            <person name="Gao Z."/>
            <person name="Pan H."/>
            <person name="Jian J."/>
            <person name="Tian Y."/>
            <person name="Yue Z."/>
            <person name="Xu Y."/>
        </authorList>
    </citation>
    <scope>NUCLEOTIDE SEQUENCE [LARGE SCALE GENOMIC DNA]</scope>
    <source>
        <strain evidence="4">cv. Dabenzi</strain>
    </source>
</reference>
<sequence>MSSRHQFAATGHQDRLQIDQFPQPTRPIQSYDMYCTGPYSSSCSHEDDGGRERSSRLEAAEELIVSAISELIEKIPEKINQQQMKFRESMMTNDHNQDTSRGVETDYSAPPVVQSRGLSEEDMSEELKLERFKIRTVDLGEGVVATGGEDNKKGGKK</sequence>
<name>A0A218XBB0_PUNGR</name>
<reference evidence="3 5" key="3">
    <citation type="submission" date="2017-11" db="EMBL/GenBank/DDBJ databases">
        <title>De-novo sequencing of pomegranate (Punica granatum L.) genome.</title>
        <authorList>
            <person name="Akparov Z."/>
            <person name="Amiraslanov A."/>
            <person name="Hajiyeva S."/>
            <person name="Abbasov M."/>
            <person name="Kaur K."/>
            <person name="Hamwieh A."/>
            <person name="Solovyev V."/>
            <person name="Salamov A."/>
            <person name="Braich B."/>
            <person name="Kosarev P."/>
            <person name="Mahmoud A."/>
            <person name="Hajiyev E."/>
            <person name="Babayeva S."/>
            <person name="Izzatullayeva V."/>
            <person name="Mammadov A."/>
            <person name="Mammadov A."/>
            <person name="Sharifova S."/>
            <person name="Ojaghi J."/>
            <person name="Eynullazada K."/>
            <person name="Bayramov B."/>
            <person name="Abdulazimova A."/>
            <person name="Shahmuradov I."/>
        </authorList>
    </citation>
    <scope>NUCLEOTIDE SEQUENCE [LARGE SCALE GENOMIC DNA]</scope>
    <source>
        <strain evidence="3">AG2017</strain>
        <strain evidence="5">cv. AG2017</strain>
        <tissue evidence="3">Leaf</tissue>
    </source>
</reference>